<accession>A0A5C3P0G6</accession>
<gene>
    <name evidence="1" type="ORF">K466DRAFT_272871</name>
</gene>
<evidence type="ECO:0000313" key="1">
    <source>
        <dbReference type="EMBL" id="TFK83124.1"/>
    </source>
</evidence>
<evidence type="ECO:0008006" key="3">
    <source>
        <dbReference type="Google" id="ProtNLM"/>
    </source>
</evidence>
<keyword evidence="2" id="KW-1185">Reference proteome</keyword>
<organism evidence="1 2">
    <name type="scientific">Polyporus arcularius HHB13444</name>
    <dbReference type="NCBI Taxonomy" id="1314778"/>
    <lineage>
        <taxon>Eukaryota</taxon>
        <taxon>Fungi</taxon>
        <taxon>Dikarya</taxon>
        <taxon>Basidiomycota</taxon>
        <taxon>Agaricomycotina</taxon>
        <taxon>Agaricomycetes</taxon>
        <taxon>Polyporales</taxon>
        <taxon>Polyporaceae</taxon>
        <taxon>Polyporus</taxon>
    </lineage>
</organism>
<sequence>MRMSVDDAHSSHSSLHIPQHSVTSAIASLFYFSRMQDSRLPIELCEMVMDLVMDPYLWWDRHRWWRSGTPSERTKYTRICSAWLPRGRLVLYHRIVFYHPPQVALFIRSITENPSLADMVRDLVIKPRYEDTYIPFVHDTLVRSLRSLRALHYHLPNQRQWFYPPSHHSLVARYPITELAICPPIVTDTVMWHEILRLIWSLPDLRTLRIHVSAFPKVTDSSEIRRISAFRRPWSCAQLRTLVLTVYMTSTVH</sequence>
<proteinExistence type="predicted"/>
<protein>
    <recommendedName>
        <fullName evidence="3">F-box domain-containing protein</fullName>
    </recommendedName>
</protein>
<dbReference type="EMBL" id="ML211419">
    <property type="protein sequence ID" value="TFK83124.1"/>
    <property type="molecule type" value="Genomic_DNA"/>
</dbReference>
<dbReference type="InParanoid" id="A0A5C3P0G6"/>
<evidence type="ECO:0000313" key="2">
    <source>
        <dbReference type="Proteomes" id="UP000308197"/>
    </source>
</evidence>
<dbReference type="AlphaFoldDB" id="A0A5C3P0G6"/>
<reference evidence="1 2" key="1">
    <citation type="journal article" date="2019" name="Nat. Ecol. Evol.">
        <title>Megaphylogeny resolves global patterns of mushroom evolution.</title>
        <authorList>
            <person name="Varga T."/>
            <person name="Krizsan K."/>
            <person name="Foldi C."/>
            <person name="Dima B."/>
            <person name="Sanchez-Garcia M."/>
            <person name="Sanchez-Ramirez S."/>
            <person name="Szollosi G.J."/>
            <person name="Szarkandi J.G."/>
            <person name="Papp V."/>
            <person name="Albert L."/>
            <person name="Andreopoulos W."/>
            <person name="Angelini C."/>
            <person name="Antonin V."/>
            <person name="Barry K.W."/>
            <person name="Bougher N.L."/>
            <person name="Buchanan P."/>
            <person name="Buyck B."/>
            <person name="Bense V."/>
            <person name="Catcheside P."/>
            <person name="Chovatia M."/>
            <person name="Cooper J."/>
            <person name="Damon W."/>
            <person name="Desjardin D."/>
            <person name="Finy P."/>
            <person name="Geml J."/>
            <person name="Haridas S."/>
            <person name="Hughes K."/>
            <person name="Justo A."/>
            <person name="Karasinski D."/>
            <person name="Kautmanova I."/>
            <person name="Kiss B."/>
            <person name="Kocsube S."/>
            <person name="Kotiranta H."/>
            <person name="LaButti K.M."/>
            <person name="Lechner B.E."/>
            <person name="Liimatainen K."/>
            <person name="Lipzen A."/>
            <person name="Lukacs Z."/>
            <person name="Mihaltcheva S."/>
            <person name="Morgado L.N."/>
            <person name="Niskanen T."/>
            <person name="Noordeloos M.E."/>
            <person name="Ohm R.A."/>
            <person name="Ortiz-Santana B."/>
            <person name="Ovrebo C."/>
            <person name="Racz N."/>
            <person name="Riley R."/>
            <person name="Savchenko A."/>
            <person name="Shiryaev A."/>
            <person name="Soop K."/>
            <person name="Spirin V."/>
            <person name="Szebenyi C."/>
            <person name="Tomsovsky M."/>
            <person name="Tulloss R.E."/>
            <person name="Uehling J."/>
            <person name="Grigoriev I.V."/>
            <person name="Vagvolgyi C."/>
            <person name="Papp T."/>
            <person name="Martin F.M."/>
            <person name="Miettinen O."/>
            <person name="Hibbett D.S."/>
            <person name="Nagy L.G."/>
        </authorList>
    </citation>
    <scope>NUCLEOTIDE SEQUENCE [LARGE SCALE GENOMIC DNA]</scope>
    <source>
        <strain evidence="1 2">HHB13444</strain>
    </source>
</reference>
<dbReference type="Proteomes" id="UP000308197">
    <property type="component" value="Unassembled WGS sequence"/>
</dbReference>
<name>A0A5C3P0G6_9APHY</name>